<keyword evidence="1" id="KW-0479">Metal-binding</keyword>
<dbReference type="RefSeq" id="WP_048353712.1">
    <property type="nucleotide sequence ID" value="NZ_JARRTL010000027.1"/>
</dbReference>
<keyword evidence="5" id="KW-1185">Reference proteome</keyword>
<dbReference type="Proteomes" id="UP001341297">
    <property type="component" value="Unassembled WGS sequence"/>
</dbReference>
<comment type="caution">
    <text evidence="2">The sequence shown here is derived from an EMBL/GenBank/DDBJ whole genome shotgun (WGS) entry which is preliminary data.</text>
</comment>
<accession>A0A0T6BIA4</accession>
<dbReference type="EMBL" id="JARRTL010000027">
    <property type="protein sequence ID" value="MEC0487170.1"/>
    <property type="molecule type" value="Genomic_DNA"/>
</dbReference>
<evidence type="ECO:0000313" key="3">
    <source>
        <dbReference type="EMBL" id="MEC0487170.1"/>
    </source>
</evidence>
<dbReference type="PROSITE" id="PS00202">
    <property type="entry name" value="RUBREDOXIN"/>
    <property type="match status" value="1"/>
</dbReference>
<sequence>MSEIKIISIPHRDANGFLIGFKRVNALWNCPTCGEAMGEPKLTSHAEDGYSGSVHIWTNPCGHVVHYKDLKTLV</sequence>
<evidence type="ECO:0000313" key="2">
    <source>
        <dbReference type="EMBL" id="KRT87119.1"/>
    </source>
</evidence>
<evidence type="ECO:0000313" key="5">
    <source>
        <dbReference type="Proteomes" id="UP001341297"/>
    </source>
</evidence>
<organism evidence="2 4">
    <name type="scientific">Bacillus glycinifermentans</name>
    <dbReference type="NCBI Taxonomy" id="1664069"/>
    <lineage>
        <taxon>Bacteria</taxon>
        <taxon>Bacillati</taxon>
        <taxon>Bacillota</taxon>
        <taxon>Bacilli</taxon>
        <taxon>Bacillales</taxon>
        <taxon>Bacillaceae</taxon>
        <taxon>Bacillus</taxon>
    </lineage>
</organism>
<reference evidence="3 5" key="3">
    <citation type="submission" date="2023-03" db="EMBL/GenBank/DDBJ databases">
        <title>Agriculturally important microbes genome sequencing.</title>
        <authorList>
            <person name="Dunlap C."/>
        </authorList>
    </citation>
    <scope>NUCLEOTIDE SEQUENCE [LARGE SCALE GENOMIC DNA]</scope>
    <source>
        <strain evidence="3 5">CBP-3203</strain>
    </source>
</reference>
<gene>
    <name evidence="2" type="ORF">AB447_209125</name>
    <name evidence="3" type="ORF">P8828_20665</name>
</gene>
<dbReference type="GO" id="GO:0046872">
    <property type="term" value="F:metal ion binding"/>
    <property type="evidence" value="ECO:0007669"/>
    <property type="project" value="UniProtKB-KW"/>
</dbReference>
<dbReference type="InterPro" id="IPR018527">
    <property type="entry name" value="Rubredoxin_Fe_BS"/>
</dbReference>
<reference evidence="2" key="2">
    <citation type="submission" date="2015-10" db="EMBL/GenBank/DDBJ databases">
        <authorList>
            <person name="Gilbert D.G."/>
        </authorList>
    </citation>
    <scope>NUCLEOTIDE SEQUENCE</scope>
    <source>
        <strain evidence="2">GO-13</strain>
    </source>
</reference>
<evidence type="ECO:0000256" key="1">
    <source>
        <dbReference type="ARBA" id="ARBA00022723"/>
    </source>
</evidence>
<protein>
    <submittedName>
        <fullName evidence="2">Uncharacterized protein</fullName>
    </submittedName>
</protein>
<name>A0A0T6BIA4_9BACI</name>
<proteinExistence type="predicted"/>
<dbReference type="Proteomes" id="UP000036168">
    <property type="component" value="Unassembled WGS sequence"/>
</dbReference>
<reference evidence="2 4" key="1">
    <citation type="journal article" date="2015" name="Int. J. Syst. Evol. Microbiol.">
        <title>Bacillus glycinifermentans sp. nov., isolated from fermented soybean paste.</title>
        <authorList>
            <person name="Kim S.J."/>
            <person name="Dunlap C.A."/>
            <person name="Kwon S.W."/>
            <person name="Rooney A.P."/>
        </authorList>
    </citation>
    <scope>NUCLEOTIDE SEQUENCE [LARGE SCALE GENOMIC DNA]</scope>
    <source>
        <strain evidence="2 4">GO-13</strain>
    </source>
</reference>
<dbReference type="AlphaFoldDB" id="A0A0T6BIA4"/>
<dbReference type="OrthoDB" id="2991066at2"/>
<evidence type="ECO:0000313" key="4">
    <source>
        <dbReference type="Proteomes" id="UP000036168"/>
    </source>
</evidence>
<dbReference type="EMBL" id="LECW02000082">
    <property type="protein sequence ID" value="KRT87119.1"/>
    <property type="molecule type" value="Genomic_DNA"/>
</dbReference>